<reference evidence="2 3" key="2">
    <citation type="submission" date="2019-08" db="EMBL/GenBank/DDBJ databases">
        <title>Jejuicoccus antrihumi gen. nov., sp. nov., a new member of the family Dermacoccaceae isolated from a cave.</title>
        <authorList>
            <person name="Schumann P."/>
            <person name="Kim I.S."/>
        </authorList>
    </citation>
    <scope>NUCLEOTIDE SEQUENCE [LARGE SCALE GENOMIC DNA]</scope>
    <source>
        <strain evidence="2 3">C5-26</strain>
    </source>
</reference>
<dbReference type="PANTHER" id="PTHR12286:SF5">
    <property type="entry name" value="SACCHAROPINE DEHYDROGENASE-LIKE OXIDOREDUCTASE"/>
    <property type="match status" value="1"/>
</dbReference>
<evidence type="ECO:0000259" key="1">
    <source>
        <dbReference type="Pfam" id="PF03435"/>
    </source>
</evidence>
<dbReference type="RefSeq" id="WP_146317236.1">
    <property type="nucleotide sequence ID" value="NZ_VCQV01000018.1"/>
</dbReference>
<gene>
    <name evidence="2" type="ORF">FGL98_13165</name>
</gene>
<dbReference type="InterPro" id="IPR036291">
    <property type="entry name" value="NAD(P)-bd_dom_sf"/>
</dbReference>
<protein>
    <submittedName>
        <fullName evidence="2">Enoyl-ACP reductase</fullName>
    </submittedName>
</protein>
<keyword evidence="3" id="KW-1185">Reference proteome</keyword>
<dbReference type="InterPro" id="IPR005097">
    <property type="entry name" value="Sacchrp_dh_NADP-bd"/>
</dbReference>
<evidence type="ECO:0000313" key="2">
    <source>
        <dbReference type="EMBL" id="TWP35530.1"/>
    </source>
</evidence>
<dbReference type="GO" id="GO:0009247">
    <property type="term" value="P:glycolipid biosynthetic process"/>
    <property type="evidence" value="ECO:0007669"/>
    <property type="project" value="TreeGrafter"/>
</dbReference>
<dbReference type="Pfam" id="PF03435">
    <property type="entry name" value="Sacchrp_dh_NADP"/>
    <property type="match status" value="1"/>
</dbReference>
<dbReference type="PANTHER" id="PTHR12286">
    <property type="entry name" value="SACCHAROPINE DEHYDROGENASE-LIKE OXIDOREDUCTASE"/>
    <property type="match status" value="1"/>
</dbReference>
<comment type="caution">
    <text evidence="2">The sequence shown here is derived from an EMBL/GenBank/DDBJ whole genome shotgun (WGS) entry which is preliminary data.</text>
</comment>
<dbReference type="AlphaFoldDB" id="A0A563DZ43"/>
<dbReference type="InterPro" id="IPR051276">
    <property type="entry name" value="Saccharopine_DH-like_oxidrdct"/>
</dbReference>
<sequence>MTDRDLDIVLFGATGFVGALTAKHLAGHAPTGLRIALAGRNRARLEQVRSGLGESARNWPLLVADATDAESLRALAERAQVVVTTVGPYAAHGLPLVEACARAGADYVDLTGEVLFVRKSIDLFDAIARDTGARIVHSCGFDSIPSDLAVFNAAGQAALDGAGELAETVLLATLKGGFSGGTIASAMLQADEVRSDRTARRAAADTFALSPDRADEPTGEHRDTLTVAYDQYRHTWVAPFVMASFNTRVVRRSNALLNHRYGQSFRYREVMRTGDGLKGRATAQAVRAALVGGFTAIAAPFARPVVNKVLPKAGEGPSPEKLDAGFFTMDVRAETTTGAVYRSVVSAQGDPGYKATAVMLGESALTLAVDRAALPKLPQGAAGGVLTPAVALGDALSSRLRSNGFTITVASES</sequence>
<evidence type="ECO:0000313" key="3">
    <source>
        <dbReference type="Proteomes" id="UP000320244"/>
    </source>
</evidence>
<reference evidence="2 3" key="1">
    <citation type="submission" date="2019-05" db="EMBL/GenBank/DDBJ databases">
        <authorList>
            <person name="Lee S.D."/>
        </authorList>
    </citation>
    <scope>NUCLEOTIDE SEQUENCE [LARGE SCALE GENOMIC DNA]</scope>
    <source>
        <strain evidence="2 3">C5-26</strain>
    </source>
</reference>
<dbReference type="GO" id="GO:0005886">
    <property type="term" value="C:plasma membrane"/>
    <property type="evidence" value="ECO:0007669"/>
    <property type="project" value="TreeGrafter"/>
</dbReference>
<name>A0A563DZ43_9MICO</name>
<proteinExistence type="predicted"/>
<feature type="domain" description="Saccharopine dehydrogenase NADP binding" evidence="1">
    <location>
        <begin position="8"/>
        <end position="111"/>
    </location>
</feature>
<organism evidence="2 3">
    <name type="scientific">Leekyejoonella antrihumi</name>
    <dbReference type="NCBI Taxonomy" id="1660198"/>
    <lineage>
        <taxon>Bacteria</taxon>
        <taxon>Bacillati</taxon>
        <taxon>Actinomycetota</taxon>
        <taxon>Actinomycetes</taxon>
        <taxon>Micrococcales</taxon>
        <taxon>Dermacoccaceae</taxon>
        <taxon>Leekyejoonella</taxon>
    </lineage>
</organism>
<dbReference type="EMBL" id="VCQV01000018">
    <property type="protein sequence ID" value="TWP35530.1"/>
    <property type="molecule type" value="Genomic_DNA"/>
</dbReference>
<accession>A0A563DZ43</accession>
<dbReference type="Gene3D" id="3.40.50.720">
    <property type="entry name" value="NAD(P)-binding Rossmann-like Domain"/>
    <property type="match status" value="1"/>
</dbReference>
<dbReference type="Proteomes" id="UP000320244">
    <property type="component" value="Unassembled WGS sequence"/>
</dbReference>
<dbReference type="SUPFAM" id="SSF51735">
    <property type="entry name" value="NAD(P)-binding Rossmann-fold domains"/>
    <property type="match status" value="1"/>
</dbReference>
<dbReference type="OrthoDB" id="4369409at2"/>